<dbReference type="KEGG" id="tva:4747250"/>
<dbReference type="VEuPathDB" id="TrichDB:TVAGG3_0794910"/>
<evidence type="ECO:0000256" key="1">
    <source>
        <dbReference type="ARBA" id="ARBA00022737"/>
    </source>
</evidence>
<evidence type="ECO:0000259" key="3">
    <source>
        <dbReference type="PROSITE" id="PS50222"/>
    </source>
</evidence>
<dbReference type="eggNOG" id="KOG0027">
    <property type="taxonomic scope" value="Eukaryota"/>
</dbReference>
<evidence type="ECO:0000313" key="4">
    <source>
        <dbReference type="EMBL" id="EAX89579.1"/>
    </source>
</evidence>
<dbReference type="InterPro" id="IPR050230">
    <property type="entry name" value="CALM/Myosin/TropC-like"/>
</dbReference>
<dbReference type="InParanoid" id="A2FZT8"/>
<dbReference type="EMBL" id="DS114187">
    <property type="protein sequence ID" value="EAX89579.1"/>
    <property type="molecule type" value="Genomic_DNA"/>
</dbReference>
<sequence>MALTPEEIKEYKSLFEEYDTNKNGTLEVSEISSILRKVKGHRPTKRQITNLMSKVDKNHDNVLSLDEFLEAMSQMALSKEKEAREVFNTIDTDKSGSITKEELLKFMEIVNQEVSLPDVDCIFDKYDVSQDDKINFSEFLKMYRELGF</sequence>
<keyword evidence="5" id="KW-1185">Reference proteome</keyword>
<dbReference type="PANTHER" id="PTHR23048:SF0">
    <property type="entry name" value="CALMODULIN LIKE 3"/>
    <property type="match status" value="1"/>
</dbReference>
<dbReference type="SMART" id="SM00054">
    <property type="entry name" value="EFh"/>
    <property type="match status" value="4"/>
</dbReference>
<dbReference type="Proteomes" id="UP000001542">
    <property type="component" value="Unassembled WGS sequence"/>
</dbReference>
<dbReference type="GO" id="GO:0005509">
    <property type="term" value="F:calcium ion binding"/>
    <property type="evidence" value="ECO:0007669"/>
    <property type="project" value="InterPro"/>
</dbReference>
<dbReference type="VEuPathDB" id="TrichDB:TVAG_444980"/>
<dbReference type="PROSITE" id="PS50222">
    <property type="entry name" value="EF_HAND_2"/>
    <property type="match status" value="4"/>
</dbReference>
<keyword evidence="2" id="KW-0106">Calcium</keyword>
<reference evidence="4" key="2">
    <citation type="journal article" date="2007" name="Science">
        <title>Draft genome sequence of the sexually transmitted pathogen Trichomonas vaginalis.</title>
        <authorList>
            <person name="Carlton J.M."/>
            <person name="Hirt R.P."/>
            <person name="Silva J.C."/>
            <person name="Delcher A.L."/>
            <person name="Schatz M."/>
            <person name="Zhao Q."/>
            <person name="Wortman J.R."/>
            <person name="Bidwell S.L."/>
            <person name="Alsmark U.C.M."/>
            <person name="Besteiro S."/>
            <person name="Sicheritz-Ponten T."/>
            <person name="Noel C.J."/>
            <person name="Dacks J.B."/>
            <person name="Foster P.G."/>
            <person name="Simillion C."/>
            <person name="Van de Peer Y."/>
            <person name="Miranda-Saavedra D."/>
            <person name="Barton G.J."/>
            <person name="Westrop G.D."/>
            <person name="Mueller S."/>
            <person name="Dessi D."/>
            <person name="Fiori P.L."/>
            <person name="Ren Q."/>
            <person name="Paulsen I."/>
            <person name="Zhang H."/>
            <person name="Bastida-Corcuera F.D."/>
            <person name="Simoes-Barbosa A."/>
            <person name="Brown M.T."/>
            <person name="Hayes R.D."/>
            <person name="Mukherjee M."/>
            <person name="Okumura C.Y."/>
            <person name="Schneider R."/>
            <person name="Smith A.J."/>
            <person name="Vanacova S."/>
            <person name="Villalvazo M."/>
            <person name="Haas B.J."/>
            <person name="Pertea M."/>
            <person name="Feldblyum T.V."/>
            <person name="Utterback T.R."/>
            <person name="Shu C.L."/>
            <person name="Osoegawa K."/>
            <person name="de Jong P.J."/>
            <person name="Hrdy I."/>
            <person name="Horvathova L."/>
            <person name="Zubacova Z."/>
            <person name="Dolezal P."/>
            <person name="Malik S.B."/>
            <person name="Logsdon J.M. Jr."/>
            <person name="Henze K."/>
            <person name="Gupta A."/>
            <person name="Wang C.C."/>
            <person name="Dunne R.L."/>
            <person name="Upcroft J.A."/>
            <person name="Upcroft P."/>
            <person name="White O."/>
            <person name="Salzberg S.L."/>
            <person name="Tang P."/>
            <person name="Chiu C.-H."/>
            <person name="Lee Y.-S."/>
            <person name="Embley T.M."/>
            <person name="Coombs G.H."/>
            <person name="Mottram J.C."/>
            <person name="Tachezy J."/>
            <person name="Fraser-Liggett C.M."/>
            <person name="Johnson P.J."/>
        </authorList>
    </citation>
    <scope>NUCLEOTIDE SEQUENCE [LARGE SCALE GENOMIC DNA]</scope>
    <source>
        <strain evidence="4">G3</strain>
    </source>
</reference>
<dbReference type="PANTHER" id="PTHR23048">
    <property type="entry name" value="MYOSIN LIGHT CHAIN 1, 3"/>
    <property type="match status" value="1"/>
</dbReference>
<dbReference type="FunFam" id="1.10.238.10:FF:000001">
    <property type="entry name" value="Calmodulin 1"/>
    <property type="match status" value="1"/>
</dbReference>
<reference evidence="4" key="1">
    <citation type="submission" date="2006-10" db="EMBL/GenBank/DDBJ databases">
        <authorList>
            <person name="Amadeo P."/>
            <person name="Zhao Q."/>
            <person name="Wortman J."/>
            <person name="Fraser-Liggett C."/>
            <person name="Carlton J."/>
        </authorList>
    </citation>
    <scope>NUCLEOTIDE SEQUENCE</scope>
    <source>
        <strain evidence="4">G3</strain>
    </source>
</reference>
<feature type="domain" description="EF-hand" evidence="3">
    <location>
        <begin position="114"/>
        <end position="148"/>
    </location>
</feature>
<dbReference type="RefSeq" id="XP_001302509.1">
    <property type="nucleotide sequence ID" value="XM_001302508.1"/>
</dbReference>
<name>A2FZT8_TRIV3</name>
<dbReference type="Gene3D" id="1.10.238.10">
    <property type="entry name" value="EF-hand"/>
    <property type="match status" value="2"/>
</dbReference>
<dbReference type="InterPro" id="IPR011992">
    <property type="entry name" value="EF-hand-dom_pair"/>
</dbReference>
<evidence type="ECO:0000256" key="2">
    <source>
        <dbReference type="ARBA" id="ARBA00022837"/>
    </source>
</evidence>
<dbReference type="InterPro" id="IPR018247">
    <property type="entry name" value="EF_Hand_1_Ca_BS"/>
</dbReference>
<accession>A2FZT8</accession>
<protein>
    <submittedName>
        <fullName evidence="4">EF hand family protein</fullName>
    </submittedName>
</protein>
<keyword evidence="1" id="KW-0677">Repeat</keyword>
<gene>
    <name evidence="4" type="ORF">TVAG_444980</name>
</gene>
<feature type="domain" description="EF-hand" evidence="3">
    <location>
        <begin position="43"/>
        <end position="77"/>
    </location>
</feature>
<dbReference type="PROSITE" id="PS00018">
    <property type="entry name" value="EF_HAND_1"/>
    <property type="match status" value="3"/>
</dbReference>
<dbReference type="OMA" id="QMITQVD"/>
<dbReference type="InterPro" id="IPR002048">
    <property type="entry name" value="EF_hand_dom"/>
</dbReference>
<feature type="domain" description="EF-hand" evidence="3">
    <location>
        <begin position="6"/>
        <end position="41"/>
    </location>
</feature>
<organism evidence="4 5">
    <name type="scientific">Trichomonas vaginalis (strain ATCC PRA-98 / G3)</name>
    <dbReference type="NCBI Taxonomy" id="412133"/>
    <lineage>
        <taxon>Eukaryota</taxon>
        <taxon>Metamonada</taxon>
        <taxon>Parabasalia</taxon>
        <taxon>Trichomonadida</taxon>
        <taxon>Trichomonadidae</taxon>
        <taxon>Trichomonas</taxon>
    </lineage>
</organism>
<evidence type="ECO:0000313" key="5">
    <source>
        <dbReference type="Proteomes" id="UP000001542"/>
    </source>
</evidence>
<dbReference type="Pfam" id="PF13499">
    <property type="entry name" value="EF-hand_7"/>
    <property type="match status" value="2"/>
</dbReference>
<feature type="domain" description="EF-hand" evidence="3">
    <location>
        <begin position="78"/>
        <end position="113"/>
    </location>
</feature>
<dbReference type="SMR" id="A2FZT8"/>
<dbReference type="AlphaFoldDB" id="A2FZT8"/>
<dbReference type="STRING" id="5722.A2FZT8"/>
<dbReference type="SUPFAM" id="SSF47473">
    <property type="entry name" value="EF-hand"/>
    <property type="match status" value="1"/>
</dbReference>
<proteinExistence type="predicted"/>
<dbReference type="OrthoDB" id="26525at2759"/>